<dbReference type="GO" id="GO:0070041">
    <property type="term" value="F:rRNA (uridine-C5-)-methyltransferase activity"/>
    <property type="evidence" value="ECO:0007669"/>
    <property type="project" value="TreeGrafter"/>
</dbReference>
<dbReference type="Pfam" id="PF05958">
    <property type="entry name" value="tRNA_U5-meth_tr"/>
    <property type="match status" value="1"/>
</dbReference>
<keyword evidence="3 4" id="KW-0949">S-adenosyl-L-methionine</keyword>
<accession>A0A4R6BZ75</accession>
<sequence length="470" mass="52760">MKDIEVKIGQKFPLTIKRLGINGEGIGYYKRKITFVPDALPGEVVLTQVTKVNPRYLEGKVLKIRERAPERVTPPCPVFFLCGGCQLQHMDYAAQLKFKQQIIIDSLEKYAGHVQADKVKPTIGMAKPFRYRSKNQFPVEKSGRKIRAGLYKEQSNTLIDLDECIVQDKRTMTTTQAVKAIMSELNIDVAKNVNKEDGVRYIMTRVAEETGDIQVILVSTTSELKKLDLLTERIMRLPHVTSFGLNINHERDLLTGEETIILDGEQTLHEKIGETHYDVTTVSAFPINVSQTHVLYDEIVKAANLRGTEHVADLFCGAGGLAMKLAPHAREVRGTDLKEQEIINATYSAAANRIDNCLFEIGEPADKLEEWINDGFYPDVITINPDRSGLTAEEISVLNEIKPKRLVYVSRNPSALAKDLAHLTKAFDVEAIQPVDMFPQTVQVEAVITLVRKRKLSKSIVSDTASRYNR</sequence>
<dbReference type="FunFam" id="2.40.50.140:FF:000097">
    <property type="entry name" value="23S rRNA (uracil(1939)-C(5))-methyltransferase RlmD"/>
    <property type="match status" value="1"/>
</dbReference>
<dbReference type="InterPro" id="IPR012340">
    <property type="entry name" value="NA-bd_OB-fold"/>
</dbReference>
<reference evidence="6 7" key="1">
    <citation type="submission" date="2019-01" db="EMBL/GenBank/DDBJ databases">
        <title>Draft genome sequences of the type strains of six Macrococcus species.</title>
        <authorList>
            <person name="Mazhar S."/>
            <person name="Altermann E."/>
            <person name="Hill C."/>
            <person name="Mcauliffe O."/>
        </authorList>
    </citation>
    <scope>NUCLEOTIDE SEQUENCE [LARGE SCALE GENOMIC DNA]</scope>
    <source>
        <strain evidence="6 7">ATCC 51825</strain>
    </source>
</reference>
<dbReference type="Gene3D" id="3.40.50.150">
    <property type="entry name" value="Vaccinia Virus protein VP39"/>
    <property type="match status" value="1"/>
</dbReference>
<dbReference type="PROSITE" id="PS51687">
    <property type="entry name" value="SAM_MT_RNA_M5U"/>
    <property type="match status" value="1"/>
</dbReference>
<keyword evidence="7" id="KW-1185">Reference proteome</keyword>
<dbReference type="InterPro" id="IPR010280">
    <property type="entry name" value="U5_MeTrfase_fam"/>
</dbReference>
<evidence type="ECO:0000313" key="7">
    <source>
        <dbReference type="Proteomes" id="UP000294843"/>
    </source>
</evidence>
<dbReference type="Proteomes" id="UP000294843">
    <property type="component" value="Unassembled WGS sequence"/>
</dbReference>
<feature type="binding site" evidence="4">
    <location>
        <position position="315"/>
    </location>
    <ligand>
        <name>S-adenosyl-L-methionine</name>
        <dbReference type="ChEBI" id="CHEBI:59789"/>
    </ligand>
</feature>
<dbReference type="PROSITE" id="PS50926">
    <property type="entry name" value="TRAM"/>
    <property type="match status" value="1"/>
</dbReference>
<dbReference type="PANTHER" id="PTHR11061:SF45">
    <property type="match status" value="1"/>
</dbReference>
<evidence type="ECO:0000256" key="2">
    <source>
        <dbReference type="ARBA" id="ARBA00022679"/>
    </source>
</evidence>
<organism evidence="6 7">
    <name type="scientific">Macrococcus bovicus</name>
    <dbReference type="NCBI Taxonomy" id="69968"/>
    <lineage>
        <taxon>Bacteria</taxon>
        <taxon>Bacillati</taxon>
        <taxon>Bacillota</taxon>
        <taxon>Bacilli</taxon>
        <taxon>Bacillales</taxon>
        <taxon>Staphylococcaceae</taxon>
        <taxon>Macrococcus</taxon>
    </lineage>
</organism>
<evidence type="ECO:0000256" key="3">
    <source>
        <dbReference type="ARBA" id="ARBA00022691"/>
    </source>
</evidence>
<dbReference type="SUPFAM" id="SSF50249">
    <property type="entry name" value="Nucleic acid-binding proteins"/>
    <property type="match status" value="1"/>
</dbReference>
<evidence type="ECO:0000256" key="4">
    <source>
        <dbReference type="PROSITE-ProRule" id="PRU01024"/>
    </source>
</evidence>
<dbReference type="InterPro" id="IPR029063">
    <property type="entry name" value="SAM-dependent_MTases_sf"/>
</dbReference>
<dbReference type="PANTHER" id="PTHR11061">
    <property type="entry name" value="RNA M5U METHYLTRANSFERASE"/>
    <property type="match status" value="1"/>
</dbReference>
<dbReference type="AlphaFoldDB" id="A0A4R6BZ75"/>
<dbReference type="OrthoDB" id="9804590at2"/>
<dbReference type="InterPro" id="IPR002792">
    <property type="entry name" value="TRAM_dom"/>
</dbReference>
<dbReference type="EMBL" id="SCWF01000006">
    <property type="protein sequence ID" value="TDM13932.1"/>
    <property type="molecule type" value="Genomic_DNA"/>
</dbReference>
<dbReference type="Gene3D" id="2.40.50.1070">
    <property type="match status" value="1"/>
</dbReference>
<feature type="binding site" evidence="4">
    <location>
        <position position="384"/>
    </location>
    <ligand>
        <name>S-adenosyl-L-methionine</name>
        <dbReference type="ChEBI" id="CHEBI:59789"/>
    </ligand>
</feature>
<protein>
    <submittedName>
        <fullName evidence="6">23S rRNA (Uracil(1939)-C(5))-methyltransferase RlmD</fullName>
        <ecNumber evidence="6">2.1.1.190</ecNumber>
    </submittedName>
</protein>
<dbReference type="RefSeq" id="WP_133451793.1">
    <property type="nucleotide sequence ID" value="NZ_SCWF01000006.1"/>
</dbReference>
<evidence type="ECO:0000313" key="6">
    <source>
        <dbReference type="EMBL" id="TDM13932.1"/>
    </source>
</evidence>
<dbReference type="EC" id="2.1.1.190" evidence="6"/>
<dbReference type="SUPFAM" id="SSF53335">
    <property type="entry name" value="S-adenosyl-L-methionine-dependent methyltransferases"/>
    <property type="match status" value="1"/>
</dbReference>
<gene>
    <name evidence="6" type="primary">rlmD</name>
    <name evidence="6" type="ORF">ERX55_06665</name>
</gene>
<evidence type="ECO:0000259" key="5">
    <source>
        <dbReference type="PROSITE" id="PS50926"/>
    </source>
</evidence>
<dbReference type="NCBIfam" id="TIGR00479">
    <property type="entry name" value="rumA"/>
    <property type="match status" value="1"/>
</dbReference>
<name>A0A4R6BZ75_9STAP</name>
<comment type="caution">
    <text evidence="4">Lacks conserved residue(s) required for the propagation of feature annotation.</text>
</comment>
<keyword evidence="1 4" id="KW-0489">Methyltransferase</keyword>
<feature type="domain" description="TRAM" evidence="5">
    <location>
        <begin position="5"/>
        <end position="63"/>
    </location>
</feature>
<comment type="similarity">
    <text evidence="4">Belongs to the class I-like SAM-binding methyltransferase superfamily. RNA M5U methyltransferase family.</text>
</comment>
<feature type="binding site" evidence="4">
    <location>
        <position position="336"/>
    </location>
    <ligand>
        <name>S-adenosyl-L-methionine</name>
        <dbReference type="ChEBI" id="CHEBI:59789"/>
    </ligand>
</feature>
<dbReference type="Pfam" id="PF01938">
    <property type="entry name" value="TRAM"/>
    <property type="match status" value="1"/>
</dbReference>
<proteinExistence type="inferred from homology"/>
<dbReference type="Gene3D" id="2.40.50.140">
    <property type="entry name" value="Nucleic acid-binding proteins"/>
    <property type="match status" value="1"/>
</dbReference>
<evidence type="ECO:0000256" key="1">
    <source>
        <dbReference type="ARBA" id="ARBA00022603"/>
    </source>
</evidence>
<keyword evidence="2 4" id="KW-0808">Transferase</keyword>
<comment type="caution">
    <text evidence="6">The sequence shown here is derived from an EMBL/GenBank/DDBJ whole genome shotgun (WGS) entry which is preliminary data.</text>
</comment>
<dbReference type="GO" id="GO:0070475">
    <property type="term" value="P:rRNA base methylation"/>
    <property type="evidence" value="ECO:0007669"/>
    <property type="project" value="TreeGrafter"/>
</dbReference>